<dbReference type="PANTHER" id="PTHR15588:SF9">
    <property type="entry name" value="U6 SNRNA-ASSOCIATED SM-LIKE PROTEIN LSM8"/>
    <property type="match status" value="1"/>
</dbReference>
<dbReference type="GO" id="GO:0016740">
    <property type="term" value="F:transferase activity"/>
    <property type="evidence" value="ECO:0007669"/>
    <property type="project" value="UniProtKB-KW"/>
</dbReference>
<keyword evidence="4" id="KW-0747">Spliceosome</keyword>
<dbReference type="GO" id="GO:0000398">
    <property type="term" value="P:mRNA splicing, via spliceosome"/>
    <property type="evidence" value="ECO:0007669"/>
    <property type="project" value="InterPro"/>
</dbReference>
<dbReference type="GO" id="GO:0005688">
    <property type="term" value="C:U6 snRNP"/>
    <property type="evidence" value="ECO:0007669"/>
    <property type="project" value="InterPro"/>
</dbReference>
<name>A0A833RIJ0_9POAL</name>
<evidence type="ECO:0000256" key="5">
    <source>
        <dbReference type="ARBA" id="ARBA00022884"/>
    </source>
</evidence>
<evidence type="ECO:0000256" key="13">
    <source>
        <dbReference type="SAM" id="MobiDB-lite"/>
    </source>
</evidence>
<feature type="domain" description="Sm" evidence="14">
    <location>
        <begin position="198"/>
        <end position="275"/>
    </location>
</feature>
<evidence type="ECO:0000256" key="3">
    <source>
        <dbReference type="ARBA" id="ARBA00022664"/>
    </source>
</evidence>
<dbReference type="InterPro" id="IPR047575">
    <property type="entry name" value="Sm"/>
</dbReference>
<keyword evidence="5" id="KW-0694">RNA-binding</keyword>
<evidence type="ECO:0000256" key="2">
    <source>
        <dbReference type="ARBA" id="ARBA00006850"/>
    </source>
</evidence>
<evidence type="ECO:0000256" key="11">
    <source>
        <dbReference type="ARBA" id="ARBA00063389"/>
    </source>
</evidence>
<gene>
    <name evidence="15" type="ORF">FCM35_KLT15552</name>
</gene>
<evidence type="ECO:0000256" key="1">
    <source>
        <dbReference type="ARBA" id="ARBA00004123"/>
    </source>
</evidence>
<keyword evidence="3" id="KW-0507">mRNA processing</keyword>
<keyword evidence="16" id="KW-1185">Reference proteome</keyword>
<dbReference type="GO" id="GO:0071011">
    <property type="term" value="C:precatalytic spliceosome"/>
    <property type="evidence" value="ECO:0007669"/>
    <property type="project" value="TreeGrafter"/>
</dbReference>
<evidence type="ECO:0000256" key="4">
    <source>
        <dbReference type="ARBA" id="ARBA00022728"/>
    </source>
</evidence>
<dbReference type="AlphaFoldDB" id="A0A833RIJ0"/>
<evidence type="ECO:0000256" key="9">
    <source>
        <dbReference type="ARBA" id="ARBA00023274"/>
    </source>
</evidence>
<dbReference type="PROSITE" id="PS52002">
    <property type="entry name" value="SM"/>
    <property type="match status" value="1"/>
</dbReference>
<reference evidence="15" key="1">
    <citation type="submission" date="2020-01" db="EMBL/GenBank/DDBJ databases">
        <title>Genome sequence of Kobresia littledalei, the first chromosome-level genome in the family Cyperaceae.</title>
        <authorList>
            <person name="Qu G."/>
        </authorList>
    </citation>
    <scope>NUCLEOTIDE SEQUENCE</scope>
    <source>
        <strain evidence="15">C.B.Clarke</strain>
        <tissue evidence="15">Leaf</tissue>
    </source>
</reference>
<dbReference type="InterPro" id="IPR034103">
    <property type="entry name" value="Lsm8"/>
</dbReference>
<evidence type="ECO:0000313" key="16">
    <source>
        <dbReference type="Proteomes" id="UP000623129"/>
    </source>
</evidence>
<dbReference type="GO" id="GO:0003729">
    <property type="term" value="F:mRNA binding"/>
    <property type="evidence" value="ECO:0007669"/>
    <property type="project" value="TreeGrafter"/>
</dbReference>
<keyword evidence="6" id="KW-0007">Acetylation</keyword>
<protein>
    <recommendedName>
        <fullName evidence="12">U6 snRNA-associated Sm-like protein LSm8</fullName>
    </recommendedName>
</protein>
<dbReference type="InterPro" id="IPR044642">
    <property type="entry name" value="PTHR15588"/>
</dbReference>
<comment type="caution">
    <text evidence="15">The sequence shown here is derived from an EMBL/GenBank/DDBJ whole genome shotgun (WGS) entry which is preliminary data.</text>
</comment>
<keyword evidence="8" id="KW-0539">Nucleus</keyword>
<dbReference type="PANTHER" id="PTHR15588">
    <property type="entry name" value="LSM1"/>
    <property type="match status" value="1"/>
</dbReference>
<comment type="subunit">
    <text evidence="11">Component of the precatalytic spliceosome (spliceosome B complex). Component of the U4/U6-U5 tri-snRNP complex, a building block of the precatalytic spliceosome (spliceosome B complex). The U4/U6-U5 tri-snRNP complex is composed of the U4, U6 and U5 snRNAs and at least PRPF3, PRPF4, PRPF6, PRPF8, PRPF31, SNRNP200, TXNL4A, SNRNP40, SNRPB, SNRPD1, SNRPD2, SNRPD3, SNRPE, SNRPF, SNRPG, DDX23, CD2BP2, PPIH, SNU13, EFTUD2, SART1 and USP39, plus LSM2, LSM3, LSM4, LSM5, LSM6, LSM7 and LSM8. LSM2, LSM3, LSM4, LSM5, LSM6, LSM7 and LSM8 form a heptameric, ring-shaped subcomplex (the LSM2-8 complex) that is part of the U4/U6-U5 tri-snRNP complex and the precatalytic spliceosome.</text>
</comment>
<feature type="compositionally biased region" description="Low complexity" evidence="13">
    <location>
        <begin position="66"/>
        <end position="76"/>
    </location>
</feature>
<dbReference type="GO" id="GO:0046540">
    <property type="term" value="C:U4/U6 x U5 tri-snRNP complex"/>
    <property type="evidence" value="ECO:0007669"/>
    <property type="project" value="InterPro"/>
</dbReference>
<dbReference type="Proteomes" id="UP000623129">
    <property type="component" value="Unassembled WGS sequence"/>
</dbReference>
<organism evidence="15 16">
    <name type="scientific">Carex littledalei</name>
    <dbReference type="NCBI Taxonomy" id="544730"/>
    <lineage>
        <taxon>Eukaryota</taxon>
        <taxon>Viridiplantae</taxon>
        <taxon>Streptophyta</taxon>
        <taxon>Embryophyta</taxon>
        <taxon>Tracheophyta</taxon>
        <taxon>Spermatophyta</taxon>
        <taxon>Magnoliopsida</taxon>
        <taxon>Liliopsida</taxon>
        <taxon>Poales</taxon>
        <taxon>Cyperaceae</taxon>
        <taxon>Cyperoideae</taxon>
        <taxon>Cariceae</taxon>
        <taxon>Carex</taxon>
        <taxon>Carex subgen. Euthyceras</taxon>
    </lineage>
</organism>
<evidence type="ECO:0000256" key="6">
    <source>
        <dbReference type="ARBA" id="ARBA00022990"/>
    </source>
</evidence>
<evidence type="ECO:0000313" key="15">
    <source>
        <dbReference type="EMBL" id="KAF3339781.1"/>
    </source>
</evidence>
<dbReference type="InterPro" id="IPR010920">
    <property type="entry name" value="LSM_dom_sf"/>
</dbReference>
<keyword evidence="15" id="KW-0808">Transferase</keyword>
<comment type="function">
    <text evidence="10">Plays a role in pre-mRNA splicing as component of the U4/U6-U5 tri-snRNP complex that is involved in spliceosome assembly, and as component of the precatalytic spliceosome (spliceosome B complex). The heptameric LSM2-8 complex binds specifically to the 3'-terminal U-tract of U6 snRNA.</text>
</comment>
<dbReference type="OrthoDB" id="10263346at2759"/>
<evidence type="ECO:0000256" key="8">
    <source>
        <dbReference type="ARBA" id="ARBA00023242"/>
    </source>
</evidence>
<dbReference type="SMART" id="SM00651">
    <property type="entry name" value="Sm"/>
    <property type="match status" value="1"/>
</dbReference>
<accession>A0A833RIJ0</accession>
<feature type="region of interest" description="Disordered" evidence="13">
    <location>
        <begin position="62"/>
        <end position="88"/>
    </location>
</feature>
<evidence type="ECO:0000259" key="14">
    <source>
        <dbReference type="PROSITE" id="PS52002"/>
    </source>
</evidence>
<proteinExistence type="inferred from homology"/>
<sequence length="295" mass="32497">MTEVSREERRGGGEIGFWAGRQRGGRVWSLAAINLEQRIGLASGEERPAFCLLRSSAERKGGATTPSSLLPLSPQLHLPPPSPSPSHQFAYRNPCRLRPKPHPDLVREMFQPEKGSEVSPLVESPSPAMEGKLGSRHSLLIGEFSSVATFKHFQGTALAMVQTEMIQHYNYKGLPGVTVNKEELIGSGEQYFCVSSNVYWMLHCFLSCADVISVITNDGRNIVGVLKGFDQATNIILDESHERVYSTKEGVQQLVLGLYIIRGDNISVVGELDEDLDANLDLSKVRAHPLKPVIH</sequence>
<keyword evidence="9" id="KW-0687">Ribonucleoprotein</keyword>
<comment type="similarity">
    <text evidence="2">Belongs to the snRNP Sm proteins family.</text>
</comment>
<dbReference type="Pfam" id="PF01423">
    <property type="entry name" value="LSM"/>
    <property type="match status" value="1"/>
</dbReference>
<dbReference type="SUPFAM" id="SSF50182">
    <property type="entry name" value="Sm-like ribonucleoproteins"/>
    <property type="match status" value="1"/>
</dbReference>
<evidence type="ECO:0000256" key="12">
    <source>
        <dbReference type="ARBA" id="ARBA00067760"/>
    </source>
</evidence>
<dbReference type="CDD" id="cd01727">
    <property type="entry name" value="LSm8"/>
    <property type="match status" value="1"/>
</dbReference>
<dbReference type="Gene3D" id="2.30.30.100">
    <property type="match status" value="1"/>
</dbReference>
<evidence type="ECO:0000256" key="7">
    <source>
        <dbReference type="ARBA" id="ARBA00023187"/>
    </source>
</evidence>
<keyword evidence="7" id="KW-0508">mRNA splicing</keyword>
<evidence type="ECO:0000256" key="10">
    <source>
        <dbReference type="ARBA" id="ARBA00056431"/>
    </source>
</evidence>
<dbReference type="InterPro" id="IPR001163">
    <property type="entry name" value="Sm_dom_euk/arc"/>
</dbReference>
<dbReference type="FunFam" id="2.30.30.100:FF:000022">
    <property type="entry name" value="U6 snRNA-associated Sm-like protein LSm8"/>
    <property type="match status" value="1"/>
</dbReference>
<dbReference type="EMBL" id="SWLB01000003">
    <property type="protein sequence ID" value="KAF3339781.1"/>
    <property type="molecule type" value="Genomic_DNA"/>
</dbReference>
<comment type="subcellular location">
    <subcellularLocation>
        <location evidence="1">Nucleus</location>
    </subcellularLocation>
</comment>